<protein>
    <submittedName>
        <fullName evidence="2">IPT/TIG domain-containing protein</fullName>
    </submittedName>
</protein>
<dbReference type="SUPFAM" id="SSF50939">
    <property type="entry name" value="Sialidases"/>
    <property type="match status" value="1"/>
</dbReference>
<dbReference type="InterPro" id="IPR013783">
    <property type="entry name" value="Ig-like_fold"/>
</dbReference>
<dbReference type="Gene3D" id="2.60.40.10">
    <property type="entry name" value="Immunoglobulins"/>
    <property type="match status" value="1"/>
</dbReference>
<dbReference type="PROSITE" id="PS51257">
    <property type="entry name" value="PROKAR_LIPOPROTEIN"/>
    <property type="match status" value="1"/>
</dbReference>
<evidence type="ECO:0000313" key="2">
    <source>
        <dbReference type="EMBL" id="SFS83569.1"/>
    </source>
</evidence>
<evidence type="ECO:0000259" key="1">
    <source>
        <dbReference type="Pfam" id="PF01833"/>
    </source>
</evidence>
<gene>
    <name evidence="2" type="ORF">SAMN04487906_1813</name>
</gene>
<dbReference type="Gene3D" id="2.130.10.10">
    <property type="entry name" value="YVTN repeat-like/Quinoprotein amine dehydrogenase"/>
    <property type="match status" value="2"/>
</dbReference>
<organism evidence="2 3">
    <name type="scientific">Zhouia amylolytica</name>
    <dbReference type="NCBI Taxonomy" id="376730"/>
    <lineage>
        <taxon>Bacteria</taxon>
        <taxon>Pseudomonadati</taxon>
        <taxon>Bacteroidota</taxon>
        <taxon>Flavobacteriia</taxon>
        <taxon>Flavobacteriales</taxon>
        <taxon>Flavobacteriaceae</taxon>
        <taxon>Zhouia</taxon>
    </lineage>
</organism>
<feature type="domain" description="IPT/TIG" evidence="1">
    <location>
        <begin position="39"/>
        <end position="94"/>
    </location>
</feature>
<proteinExistence type="predicted"/>
<dbReference type="Proteomes" id="UP000183209">
    <property type="component" value="Unassembled WGS sequence"/>
</dbReference>
<reference evidence="2 3" key="1">
    <citation type="submission" date="2016-10" db="EMBL/GenBank/DDBJ databases">
        <authorList>
            <person name="de Groot N.N."/>
        </authorList>
    </citation>
    <scope>NUCLEOTIDE SEQUENCE [LARGE SCALE GENOMIC DNA]</scope>
    <source>
        <strain evidence="2 3">CGMCC 1.6114</strain>
    </source>
</reference>
<dbReference type="InterPro" id="IPR036278">
    <property type="entry name" value="Sialidase_sf"/>
</dbReference>
<dbReference type="InterPro" id="IPR014756">
    <property type="entry name" value="Ig_E-set"/>
</dbReference>
<dbReference type="InterPro" id="IPR015943">
    <property type="entry name" value="WD40/YVTN_repeat-like_dom_sf"/>
</dbReference>
<dbReference type="EMBL" id="FPAG01000005">
    <property type="protein sequence ID" value="SFS83569.1"/>
    <property type="molecule type" value="Genomic_DNA"/>
</dbReference>
<sequence length="399" mass="44965">MMNKVLLFVFLYFLTYGCDGDDAINQPYVAVVLPELVASDKTITIEGEGLDNKPNIVFNGNTISDFRVNSERITFQLPEGSSSGVLELSLEQTDFYFDTFIKVVDDRWEQLPSLPFAQFEMVNSLVGYATIDDGSLSKIRLYKTIDGGLNWIVILETEAASFFFEAYNSNQLWVYAGSNRFYRSMDGGLNWDETTVLDLRYLVKRLFFVSDQDGFLIAERGGNTYVFKSEDGGVQWKQSIEINAYDLDIVQTSTSSIQLIDYKTGTLYTTSDLGVEWFQGAIDLELGVGAKVGYGDIGYAFWNASINDKQSLYIKENPNDLWQMVSLPEFIANQKIIYVHLFDTDNIYILTKEGGNLYSTDGGVSWQLFFSESIPVTAVTALDATIFKIGKGILEKQEF</sequence>
<dbReference type="OrthoDB" id="9764804at2"/>
<name>A0A1I6T2S5_9FLAO</name>
<accession>A0A1I6T2S5</accession>
<evidence type="ECO:0000313" key="3">
    <source>
        <dbReference type="Proteomes" id="UP000183209"/>
    </source>
</evidence>
<dbReference type="SUPFAM" id="SSF81296">
    <property type="entry name" value="E set domains"/>
    <property type="match status" value="1"/>
</dbReference>
<dbReference type="InterPro" id="IPR002909">
    <property type="entry name" value="IPT_dom"/>
</dbReference>
<dbReference type="RefSeq" id="WP_139226668.1">
    <property type="nucleotide sequence ID" value="NZ_FPAG01000005.1"/>
</dbReference>
<dbReference type="AlphaFoldDB" id="A0A1I6T2S5"/>
<dbReference type="Pfam" id="PF01833">
    <property type="entry name" value="TIG"/>
    <property type="match status" value="1"/>
</dbReference>